<protein>
    <submittedName>
        <fullName evidence="1">Uncharacterized protein</fullName>
    </submittedName>
</protein>
<dbReference type="Proteomes" id="UP000286732">
    <property type="component" value="Unassembled WGS sequence"/>
</dbReference>
<dbReference type="AlphaFoldDB" id="A0A432GG74"/>
<dbReference type="EMBL" id="QNZM01000059">
    <property type="protein sequence ID" value="RTZ82113.1"/>
    <property type="molecule type" value="Genomic_DNA"/>
</dbReference>
<gene>
    <name evidence="1" type="ORF">DSY98_01545</name>
</gene>
<evidence type="ECO:0000313" key="1">
    <source>
        <dbReference type="EMBL" id="RTZ82113.1"/>
    </source>
</evidence>
<name>A0A432GG74_9DELT</name>
<reference evidence="1 2" key="1">
    <citation type="submission" date="2018-06" db="EMBL/GenBank/DDBJ databases">
        <title>Combined omics and stable isotope probing to characterize newly discovered Mariana Back-Arc vent microbial communities.</title>
        <authorList>
            <person name="Trembath-Reichert E."/>
            <person name="Huber J.A."/>
        </authorList>
    </citation>
    <scope>NUCLEOTIDE SEQUENCE [LARGE SCALE GENOMIC DNA]</scope>
    <source>
        <strain evidence="1">MAG 63_2</strain>
    </source>
</reference>
<evidence type="ECO:0000313" key="2">
    <source>
        <dbReference type="Proteomes" id="UP000286732"/>
    </source>
</evidence>
<organism evidence="1 2">
    <name type="scientific">SAR324 cluster bacterium</name>
    <dbReference type="NCBI Taxonomy" id="2024889"/>
    <lineage>
        <taxon>Bacteria</taxon>
        <taxon>Deltaproteobacteria</taxon>
        <taxon>SAR324 cluster</taxon>
    </lineage>
</organism>
<proteinExistence type="predicted"/>
<comment type="caution">
    <text evidence="1">The sequence shown here is derived from an EMBL/GenBank/DDBJ whole genome shotgun (WGS) entry which is preliminary data.</text>
</comment>
<sequence>MAKIQNAEVIDLSKYNGRFLRVQGKIKKIQQLRKGAQLMFLKHKRMKKGLPVISFENQRNWLGLQKIRKGDLLQIEGFATLYKKKQWQIKLHRAVLLN</sequence>
<accession>A0A432GG74</accession>